<comment type="caution">
    <text evidence="2">The sequence shown here is derived from an EMBL/GenBank/DDBJ whole genome shotgun (WGS) entry which is preliminary data.</text>
</comment>
<dbReference type="PANTHER" id="PTHR24559:SF427">
    <property type="entry name" value="RNA-DIRECTED DNA POLYMERASE"/>
    <property type="match status" value="1"/>
</dbReference>
<keyword evidence="2" id="KW-0808">Transferase</keyword>
<dbReference type="SUPFAM" id="SSF56672">
    <property type="entry name" value="DNA/RNA polymerases"/>
    <property type="match status" value="1"/>
</dbReference>
<dbReference type="InterPro" id="IPR053134">
    <property type="entry name" value="RNA-dir_DNA_polymerase"/>
</dbReference>
<name>A0A699HJK2_TANCI</name>
<dbReference type="InterPro" id="IPR000477">
    <property type="entry name" value="RT_dom"/>
</dbReference>
<gene>
    <name evidence="2" type="ORF">Tci_400698</name>
</gene>
<feature type="domain" description="Reverse transcriptase" evidence="1">
    <location>
        <begin position="30"/>
        <end position="126"/>
    </location>
</feature>
<dbReference type="InterPro" id="IPR043502">
    <property type="entry name" value="DNA/RNA_pol_sf"/>
</dbReference>
<dbReference type="EMBL" id="BKCJ010166177">
    <property type="protein sequence ID" value="GEY28724.1"/>
    <property type="molecule type" value="Genomic_DNA"/>
</dbReference>
<dbReference type="Pfam" id="PF00078">
    <property type="entry name" value="RVT_1"/>
    <property type="match status" value="1"/>
</dbReference>
<protein>
    <submittedName>
        <fullName evidence="2">Putative reverse transcriptase domain-containing protein</fullName>
    </submittedName>
</protein>
<evidence type="ECO:0000259" key="1">
    <source>
        <dbReference type="Pfam" id="PF00078"/>
    </source>
</evidence>
<keyword evidence="2" id="KW-0548">Nucleotidyltransferase</keyword>
<organism evidence="2">
    <name type="scientific">Tanacetum cinerariifolium</name>
    <name type="common">Dalmatian daisy</name>
    <name type="synonym">Chrysanthemum cinerariifolium</name>
    <dbReference type="NCBI Taxonomy" id="118510"/>
    <lineage>
        <taxon>Eukaryota</taxon>
        <taxon>Viridiplantae</taxon>
        <taxon>Streptophyta</taxon>
        <taxon>Embryophyta</taxon>
        <taxon>Tracheophyta</taxon>
        <taxon>Spermatophyta</taxon>
        <taxon>Magnoliopsida</taxon>
        <taxon>eudicotyledons</taxon>
        <taxon>Gunneridae</taxon>
        <taxon>Pentapetalae</taxon>
        <taxon>asterids</taxon>
        <taxon>campanulids</taxon>
        <taxon>Asterales</taxon>
        <taxon>Asteraceae</taxon>
        <taxon>Asteroideae</taxon>
        <taxon>Anthemideae</taxon>
        <taxon>Anthemidinae</taxon>
        <taxon>Tanacetum</taxon>
    </lineage>
</organism>
<evidence type="ECO:0000313" key="2">
    <source>
        <dbReference type="EMBL" id="GEY28724.1"/>
    </source>
</evidence>
<dbReference type="Gene3D" id="3.10.10.10">
    <property type="entry name" value="HIV Type 1 Reverse Transcriptase, subunit A, domain 1"/>
    <property type="match status" value="1"/>
</dbReference>
<dbReference type="GO" id="GO:0003964">
    <property type="term" value="F:RNA-directed DNA polymerase activity"/>
    <property type="evidence" value="ECO:0007669"/>
    <property type="project" value="UniProtKB-KW"/>
</dbReference>
<dbReference type="AlphaFoldDB" id="A0A699HJK2"/>
<dbReference type="Gene3D" id="3.30.70.270">
    <property type="match status" value="1"/>
</dbReference>
<proteinExistence type="predicted"/>
<accession>A0A699HJK2</accession>
<keyword evidence="2" id="KW-0695">RNA-directed DNA polymerase</keyword>
<dbReference type="InterPro" id="IPR043128">
    <property type="entry name" value="Rev_trsase/Diguanyl_cyclase"/>
</dbReference>
<dbReference type="PANTHER" id="PTHR24559">
    <property type="entry name" value="TRANSPOSON TY3-I GAG-POL POLYPROTEIN"/>
    <property type="match status" value="1"/>
</dbReference>
<reference evidence="2" key="1">
    <citation type="journal article" date="2019" name="Sci. Rep.">
        <title>Draft genome of Tanacetum cinerariifolium, the natural source of mosquito coil.</title>
        <authorList>
            <person name="Yamashiro T."/>
            <person name="Shiraishi A."/>
            <person name="Satake H."/>
            <person name="Nakayama K."/>
        </authorList>
    </citation>
    <scope>NUCLEOTIDE SEQUENCE</scope>
</reference>
<sequence>MREGENDMWVWGQGHMGRSVEGLGIVQIFQMTATRTRYGRFEFMIMPFGLTNAPAVFMDLMNRVCKPYMDKFFIVLNDVILIYSKSKEDRGVHWMIVLELLKKEKLFAKFSKRELCPQELHLLGHMVNSNGTHVDPSKIEEVKILKVPKTPSEIRSLLGLASYY</sequence>